<feature type="compositionally biased region" description="Low complexity" evidence="1">
    <location>
        <begin position="26"/>
        <end position="60"/>
    </location>
</feature>
<evidence type="ECO:0000313" key="3">
    <source>
        <dbReference type="Proteomes" id="UP000821853"/>
    </source>
</evidence>
<gene>
    <name evidence="2" type="ORF">HPB48_020159</name>
</gene>
<evidence type="ECO:0000256" key="1">
    <source>
        <dbReference type="SAM" id="MobiDB-lite"/>
    </source>
</evidence>
<dbReference type="AlphaFoldDB" id="A0A9J6FHZ1"/>
<evidence type="ECO:0000313" key="2">
    <source>
        <dbReference type="EMBL" id="KAH9362431.1"/>
    </source>
</evidence>
<dbReference type="VEuPathDB" id="VectorBase:HLOH_060020"/>
<feature type="region of interest" description="Disordered" evidence="1">
    <location>
        <begin position="1"/>
        <end position="62"/>
    </location>
</feature>
<reference evidence="2 3" key="1">
    <citation type="journal article" date="2020" name="Cell">
        <title>Large-Scale Comparative Analyses of Tick Genomes Elucidate Their Genetic Diversity and Vector Capacities.</title>
        <authorList>
            <consortium name="Tick Genome and Microbiome Consortium (TIGMIC)"/>
            <person name="Jia N."/>
            <person name="Wang J."/>
            <person name="Shi W."/>
            <person name="Du L."/>
            <person name="Sun Y."/>
            <person name="Zhan W."/>
            <person name="Jiang J.F."/>
            <person name="Wang Q."/>
            <person name="Zhang B."/>
            <person name="Ji P."/>
            <person name="Bell-Sakyi L."/>
            <person name="Cui X.M."/>
            <person name="Yuan T.T."/>
            <person name="Jiang B.G."/>
            <person name="Yang W.F."/>
            <person name="Lam T.T."/>
            <person name="Chang Q.C."/>
            <person name="Ding S.J."/>
            <person name="Wang X.J."/>
            <person name="Zhu J.G."/>
            <person name="Ruan X.D."/>
            <person name="Zhao L."/>
            <person name="Wei J.T."/>
            <person name="Ye R.Z."/>
            <person name="Que T.C."/>
            <person name="Du C.H."/>
            <person name="Zhou Y.H."/>
            <person name="Cheng J.X."/>
            <person name="Dai P.F."/>
            <person name="Guo W.B."/>
            <person name="Han X.H."/>
            <person name="Huang E.J."/>
            <person name="Li L.F."/>
            <person name="Wei W."/>
            <person name="Gao Y.C."/>
            <person name="Liu J.Z."/>
            <person name="Shao H.Z."/>
            <person name="Wang X."/>
            <person name="Wang C.C."/>
            <person name="Yang T.C."/>
            <person name="Huo Q.B."/>
            <person name="Li W."/>
            <person name="Chen H.Y."/>
            <person name="Chen S.E."/>
            <person name="Zhou L.G."/>
            <person name="Ni X.B."/>
            <person name="Tian J.H."/>
            <person name="Sheng Y."/>
            <person name="Liu T."/>
            <person name="Pan Y.S."/>
            <person name="Xia L.Y."/>
            <person name="Li J."/>
            <person name="Zhao F."/>
            <person name="Cao W.C."/>
        </authorList>
    </citation>
    <scope>NUCLEOTIDE SEQUENCE [LARGE SCALE GENOMIC DNA]</scope>
    <source>
        <strain evidence="2">HaeL-2018</strain>
    </source>
</reference>
<keyword evidence="3" id="KW-1185">Reference proteome</keyword>
<dbReference type="EMBL" id="JABSTR010000001">
    <property type="protein sequence ID" value="KAH9362431.1"/>
    <property type="molecule type" value="Genomic_DNA"/>
</dbReference>
<proteinExistence type="predicted"/>
<organism evidence="2 3">
    <name type="scientific">Haemaphysalis longicornis</name>
    <name type="common">Bush tick</name>
    <dbReference type="NCBI Taxonomy" id="44386"/>
    <lineage>
        <taxon>Eukaryota</taxon>
        <taxon>Metazoa</taxon>
        <taxon>Ecdysozoa</taxon>
        <taxon>Arthropoda</taxon>
        <taxon>Chelicerata</taxon>
        <taxon>Arachnida</taxon>
        <taxon>Acari</taxon>
        <taxon>Parasitiformes</taxon>
        <taxon>Ixodida</taxon>
        <taxon>Ixodoidea</taxon>
        <taxon>Ixodidae</taxon>
        <taxon>Haemaphysalinae</taxon>
        <taxon>Haemaphysalis</taxon>
    </lineage>
</organism>
<feature type="compositionally biased region" description="Basic and acidic residues" evidence="1">
    <location>
        <begin position="1"/>
        <end position="25"/>
    </location>
</feature>
<dbReference type="Proteomes" id="UP000821853">
    <property type="component" value="Chromosome 1"/>
</dbReference>
<protein>
    <submittedName>
        <fullName evidence="2">Uncharacterized protein</fullName>
    </submittedName>
</protein>
<sequence>MNGRSFDPRLRQGAARGEEPARSEEAASPGSREGVGWPAADTRSGSPAAAAAARLGVQTRAARRRRHARTLTCLLLHARGKKKAKGCQRTLVAGACGQPPPGRGGCPGRAALSRDLGGTWGRWRRLC</sequence>
<name>A0A9J6FHZ1_HAELO</name>
<accession>A0A9J6FHZ1</accession>
<comment type="caution">
    <text evidence="2">The sequence shown here is derived from an EMBL/GenBank/DDBJ whole genome shotgun (WGS) entry which is preliminary data.</text>
</comment>